<name>A0AAD9RQF3_9HYME</name>
<reference evidence="1" key="1">
    <citation type="submission" date="2021-08" db="EMBL/GenBank/DDBJ databases">
        <authorList>
            <person name="Misof B."/>
            <person name="Oliver O."/>
            <person name="Podsiadlowski L."/>
            <person name="Donath A."/>
            <person name="Peters R."/>
            <person name="Mayer C."/>
            <person name="Rust J."/>
            <person name="Gunkel S."/>
            <person name="Lesny P."/>
            <person name="Martin S."/>
            <person name="Oeyen J.P."/>
            <person name="Petersen M."/>
            <person name="Panagiotis P."/>
            <person name="Wilbrandt J."/>
            <person name="Tanja T."/>
        </authorList>
    </citation>
    <scope>NUCLEOTIDE SEQUENCE</scope>
    <source>
        <strain evidence="1">GBR_01_08_01A</strain>
        <tissue evidence="1">Thorax + abdomen</tissue>
    </source>
</reference>
<evidence type="ECO:0000313" key="1">
    <source>
        <dbReference type="EMBL" id="KAK2583949.1"/>
    </source>
</evidence>
<dbReference type="AlphaFoldDB" id="A0AAD9RQF3"/>
<sequence>MAFSYKDLVELSHGTHGIPPKTTSVPLGWWGESCLDNLIGLKTLPTTWKNPATQKSMVHSFWYFVFSGTTSGSKPVHEIVAPMIFIARKKTDIADGIGYEYIFPDAFWGDTHPIYPNASSTTHLSSIIPELKGEGLEGVDFELPKTAVSRPEILGQYIDTSFRESRNVKVLKEQIMTILHRWGNAEAISREVFELINFSSFIATTLFRGICKDEAQLARGFNKKQFMANVYSLTGWSTGNAYAPPCKLCISKACVGLEKSQPYSPIILAMILKLWKLLNDPHHSDKRHLAMINAALLTHVAFNGLRTVVAMYATCEILGLTWYALADWTFISSTAATWQELAKFQNKYNRLDGPVSTHPWSRLINDGYFSDFAARNHPILNAVFAGVINVAQTGGDVKEAAWYKARSQIVEPYFNRGKVLYSLLSQATDEPHTENAQLLIEHTKDEDVNLSLQIILQKFHQHFKTRWKHRKK</sequence>
<protein>
    <submittedName>
        <fullName evidence="1">Uncharacterized protein</fullName>
    </submittedName>
</protein>
<gene>
    <name evidence="1" type="ORF">KPH14_001208</name>
</gene>
<dbReference type="EMBL" id="JAIFRP010000029">
    <property type="protein sequence ID" value="KAK2583949.1"/>
    <property type="molecule type" value="Genomic_DNA"/>
</dbReference>
<dbReference type="Proteomes" id="UP001258017">
    <property type="component" value="Unassembled WGS sequence"/>
</dbReference>
<evidence type="ECO:0000313" key="2">
    <source>
        <dbReference type="Proteomes" id="UP001258017"/>
    </source>
</evidence>
<comment type="caution">
    <text evidence="1">The sequence shown here is derived from an EMBL/GenBank/DDBJ whole genome shotgun (WGS) entry which is preliminary data.</text>
</comment>
<reference evidence="1" key="2">
    <citation type="journal article" date="2023" name="Commun. Biol.">
        <title>Intrasexual cuticular hydrocarbon dimorphism in a wasp sheds light on hydrocarbon biosynthesis genes in Hymenoptera.</title>
        <authorList>
            <person name="Moris V.C."/>
            <person name="Podsiadlowski L."/>
            <person name="Martin S."/>
            <person name="Oeyen J.P."/>
            <person name="Donath A."/>
            <person name="Petersen M."/>
            <person name="Wilbrandt J."/>
            <person name="Misof B."/>
            <person name="Liedtke D."/>
            <person name="Thamm M."/>
            <person name="Scheiner R."/>
            <person name="Schmitt T."/>
            <person name="Niehuis O."/>
        </authorList>
    </citation>
    <scope>NUCLEOTIDE SEQUENCE</scope>
    <source>
        <strain evidence="1">GBR_01_08_01A</strain>
    </source>
</reference>
<accession>A0AAD9RQF3</accession>
<keyword evidence="2" id="KW-1185">Reference proteome</keyword>
<proteinExistence type="predicted"/>
<organism evidence="1 2">
    <name type="scientific">Odynerus spinipes</name>
    <dbReference type="NCBI Taxonomy" id="1348599"/>
    <lineage>
        <taxon>Eukaryota</taxon>
        <taxon>Metazoa</taxon>
        <taxon>Ecdysozoa</taxon>
        <taxon>Arthropoda</taxon>
        <taxon>Hexapoda</taxon>
        <taxon>Insecta</taxon>
        <taxon>Pterygota</taxon>
        <taxon>Neoptera</taxon>
        <taxon>Endopterygota</taxon>
        <taxon>Hymenoptera</taxon>
        <taxon>Apocrita</taxon>
        <taxon>Aculeata</taxon>
        <taxon>Vespoidea</taxon>
        <taxon>Vespidae</taxon>
        <taxon>Eumeninae</taxon>
        <taxon>Odynerus</taxon>
    </lineage>
</organism>